<proteinExistence type="predicted"/>
<dbReference type="Proteomes" id="UP001151760">
    <property type="component" value="Unassembled WGS sequence"/>
</dbReference>
<dbReference type="EMBL" id="BQNB010018962">
    <property type="protein sequence ID" value="GJT80134.1"/>
    <property type="molecule type" value="Genomic_DNA"/>
</dbReference>
<organism evidence="2 3">
    <name type="scientific">Tanacetum coccineum</name>
    <dbReference type="NCBI Taxonomy" id="301880"/>
    <lineage>
        <taxon>Eukaryota</taxon>
        <taxon>Viridiplantae</taxon>
        <taxon>Streptophyta</taxon>
        <taxon>Embryophyta</taxon>
        <taxon>Tracheophyta</taxon>
        <taxon>Spermatophyta</taxon>
        <taxon>Magnoliopsida</taxon>
        <taxon>eudicotyledons</taxon>
        <taxon>Gunneridae</taxon>
        <taxon>Pentapetalae</taxon>
        <taxon>asterids</taxon>
        <taxon>campanulids</taxon>
        <taxon>Asterales</taxon>
        <taxon>Asteraceae</taxon>
        <taxon>Asteroideae</taxon>
        <taxon>Anthemideae</taxon>
        <taxon>Anthemidinae</taxon>
        <taxon>Tanacetum</taxon>
    </lineage>
</organism>
<gene>
    <name evidence="2" type="ORF">Tco_1054476</name>
</gene>
<feature type="region of interest" description="Disordered" evidence="1">
    <location>
        <begin position="1"/>
        <end position="37"/>
    </location>
</feature>
<accession>A0ABQ5GXS5</accession>
<feature type="compositionally biased region" description="Polar residues" evidence="1">
    <location>
        <begin position="7"/>
        <end position="18"/>
    </location>
</feature>
<sequence>MSDSEDSTVTYTTVSSLFSDLPDIGSPRVDGPPVMPEDPYTYVPVYPEFMPPKDEILLAEEQPLPAAVSPTTDSPGYVPESDPEEDPEENDDEDPEEDPADGGDDGDDEDESSDDKDVDIGGALIHKNRKGSKQEGRRIHPTIGGFGGNCASNQSSFNNGRIEEWEEKKKEDRVSTTKIFRSKILIKNSVCSLIIDGCSINNLVSRKLVDFLKLPMEICPIEGYQVCRVLVTIGKSYKIEVLCIVDDIDECHILLGRPWQCEVNGKYDLKKNLYLFSWEGRRIAMVSPKVTPQLPNSEVKVEEKIVKAEVVDEHIEKIQDLQNYKQQDDKISTSLFETTNKVGTLKTYEEIVGFNDDEDDWSSLKTLPEVRNNKVVNAFQEEDELEYAEHLDGKAEQVTYVIQRTLCSPK</sequence>
<evidence type="ECO:0000256" key="1">
    <source>
        <dbReference type="SAM" id="MobiDB-lite"/>
    </source>
</evidence>
<reference evidence="2" key="2">
    <citation type="submission" date="2022-01" db="EMBL/GenBank/DDBJ databases">
        <authorList>
            <person name="Yamashiro T."/>
            <person name="Shiraishi A."/>
            <person name="Satake H."/>
            <person name="Nakayama K."/>
        </authorList>
    </citation>
    <scope>NUCLEOTIDE SEQUENCE</scope>
</reference>
<reference evidence="2" key="1">
    <citation type="journal article" date="2022" name="Int. J. Mol. Sci.">
        <title>Draft Genome of Tanacetum Coccineum: Genomic Comparison of Closely Related Tanacetum-Family Plants.</title>
        <authorList>
            <person name="Yamashiro T."/>
            <person name="Shiraishi A."/>
            <person name="Nakayama K."/>
            <person name="Satake H."/>
        </authorList>
    </citation>
    <scope>NUCLEOTIDE SEQUENCE</scope>
</reference>
<dbReference type="PANTHER" id="PTHR35046">
    <property type="entry name" value="ZINC KNUCKLE (CCHC-TYPE) FAMILY PROTEIN"/>
    <property type="match status" value="1"/>
</dbReference>
<feature type="region of interest" description="Disordered" evidence="1">
    <location>
        <begin position="54"/>
        <end position="145"/>
    </location>
</feature>
<feature type="non-terminal residue" evidence="2">
    <location>
        <position position="410"/>
    </location>
</feature>
<evidence type="ECO:0000313" key="2">
    <source>
        <dbReference type="EMBL" id="GJT80134.1"/>
    </source>
</evidence>
<keyword evidence="3" id="KW-1185">Reference proteome</keyword>
<comment type="caution">
    <text evidence="2">The sequence shown here is derived from an EMBL/GenBank/DDBJ whole genome shotgun (WGS) entry which is preliminary data.</text>
</comment>
<evidence type="ECO:0000313" key="3">
    <source>
        <dbReference type="Proteomes" id="UP001151760"/>
    </source>
</evidence>
<dbReference type="PANTHER" id="PTHR35046:SF9">
    <property type="entry name" value="RNA-DIRECTED DNA POLYMERASE"/>
    <property type="match status" value="1"/>
</dbReference>
<feature type="compositionally biased region" description="Acidic residues" evidence="1">
    <location>
        <begin position="81"/>
        <end position="117"/>
    </location>
</feature>
<name>A0ABQ5GXS5_9ASTR</name>
<protein>
    <submittedName>
        <fullName evidence="2">Uncharacterized protein</fullName>
    </submittedName>
</protein>